<name>A0A835XQ39_9CHLO</name>
<dbReference type="EMBL" id="JAEHOE010000089">
    <property type="protein sequence ID" value="KAG2487996.1"/>
    <property type="molecule type" value="Genomic_DNA"/>
</dbReference>
<dbReference type="InterPro" id="IPR059179">
    <property type="entry name" value="MLKL-like_MCAfunc"/>
</dbReference>
<dbReference type="PANTHER" id="PTHR47691">
    <property type="entry name" value="REGULATOR-RELATED"/>
    <property type="match status" value="1"/>
</dbReference>
<evidence type="ECO:0000256" key="1">
    <source>
        <dbReference type="SAM" id="MobiDB-lite"/>
    </source>
</evidence>
<comment type="caution">
    <text evidence="2">The sequence shown here is derived from an EMBL/GenBank/DDBJ whole genome shotgun (WGS) entry which is preliminary data.</text>
</comment>
<dbReference type="InterPro" id="IPR036537">
    <property type="entry name" value="Adaptor_Cbl_N_dom_sf"/>
</dbReference>
<proteinExistence type="predicted"/>
<organism evidence="2 3">
    <name type="scientific">Edaphochlamys debaryana</name>
    <dbReference type="NCBI Taxonomy" id="47281"/>
    <lineage>
        <taxon>Eukaryota</taxon>
        <taxon>Viridiplantae</taxon>
        <taxon>Chlorophyta</taxon>
        <taxon>core chlorophytes</taxon>
        <taxon>Chlorophyceae</taxon>
        <taxon>CS clade</taxon>
        <taxon>Chlamydomonadales</taxon>
        <taxon>Chlamydomonadales incertae sedis</taxon>
        <taxon>Edaphochlamys</taxon>
    </lineage>
</organism>
<evidence type="ECO:0000313" key="2">
    <source>
        <dbReference type="EMBL" id="KAG2487996.1"/>
    </source>
</evidence>
<dbReference type="SUPFAM" id="SSF52540">
    <property type="entry name" value="P-loop containing nucleoside triphosphate hydrolases"/>
    <property type="match status" value="1"/>
</dbReference>
<dbReference type="PANTHER" id="PTHR47691:SF3">
    <property type="entry name" value="HTH-TYPE TRANSCRIPTIONAL REGULATOR RV0890C-RELATED"/>
    <property type="match status" value="1"/>
</dbReference>
<dbReference type="InterPro" id="IPR027417">
    <property type="entry name" value="P-loop_NTPase"/>
</dbReference>
<gene>
    <name evidence="2" type="ORF">HYH03_013435</name>
</gene>
<protein>
    <submittedName>
        <fullName evidence="2">Uncharacterized protein</fullName>
    </submittedName>
</protein>
<feature type="compositionally biased region" description="Low complexity" evidence="1">
    <location>
        <begin position="862"/>
        <end position="880"/>
    </location>
</feature>
<feature type="region of interest" description="Disordered" evidence="1">
    <location>
        <begin position="712"/>
        <end position="880"/>
    </location>
</feature>
<dbReference type="CDD" id="cd21037">
    <property type="entry name" value="MLKL_NTD"/>
    <property type="match status" value="1"/>
</dbReference>
<dbReference type="Gene3D" id="3.40.50.300">
    <property type="entry name" value="P-loop containing nucleotide triphosphate hydrolases"/>
    <property type="match status" value="1"/>
</dbReference>
<dbReference type="Gene3D" id="1.20.930.20">
    <property type="entry name" value="Adaptor protein Cbl, N-terminal domain"/>
    <property type="match status" value="1"/>
</dbReference>
<keyword evidence="3" id="KW-1185">Reference proteome</keyword>
<reference evidence="2" key="1">
    <citation type="journal article" date="2020" name="bioRxiv">
        <title>Comparative genomics of Chlamydomonas.</title>
        <authorList>
            <person name="Craig R.J."/>
            <person name="Hasan A.R."/>
            <person name="Ness R.W."/>
            <person name="Keightley P.D."/>
        </authorList>
    </citation>
    <scope>NUCLEOTIDE SEQUENCE</scope>
    <source>
        <strain evidence="2">CCAP 11/70</strain>
    </source>
</reference>
<feature type="compositionally biased region" description="Pro residues" evidence="1">
    <location>
        <begin position="734"/>
        <end position="743"/>
    </location>
</feature>
<feature type="compositionally biased region" description="Low complexity" evidence="1">
    <location>
        <begin position="744"/>
        <end position="804"/>
    </location>
</feature>
<dbReference type="AlphaFoldDB" id="A0A835XQ39"/>
<accession>A0A835XQ39</accession>
<feature type="compositionally biased region" description="Polar residues" evidence="1">
    <location>
        <begin position="814"/>
        <end position="829"/>
    </location>
</feature>
<dbReference type="GO" id="GO:0007166">
    <property type="term" value="P:cell surface receptor signaling pathway"/>
    <property type="evidence" value="ECO:0007669"/>
    <property type="project" value="InterPro"/>
</dbReference>
<sequence>MTKAGHAASSALGVLAAGVTKENVAATALRGAEAVQFVVDKLGPMLPPPGPTAAKLLSQIIDIIQATNDAKGDMLDLGEKAGALLTLLTNYQKKMMELFPNSTEPEVAAAVCKILQENTVFVDDLKGLEKDLEGAKEFVETHVKRNWLKRVFSAGKDSGKCRSYASKFEKWEQRLQTGLLLEANVQDQKGAWTQIEQVHLQLFWAKSYQHERDVKWLAFWSDFEAWLAGRPFDDAAAVAALLESREAKEVFQLSVDIEDRDEVSTTELQKAFNGKAALKEQIEAKLQGALIRTAPVAPSILIERDDLFTRVANALKAGGPVMLVGPGGVGKTTLATHVIRTLAAEQPDSLLPGAWVGLRGLAINAPGFGISPLVKKVCAALNLKPALNPEGPDLLDSMVKKIRGFVRVPTGLGVRDSTTAASGYPGDLRPPMKALVVIDAAEEVLKSASARETLQELISKINGVPEVRLLLTSREELPIEGVALVVEAVGPLEEDEAKRLARKGLPALQGPEALALADNCGRVPLVLALAVQAQKNNLSLDTAELATAKLGLDGATPSPADLADAVAKSVATVLGCLTNDDLKRQLAYLVQTFAGTFSADEAQAQCRVNEDLVKTLCSYGFATLIREPRQYAVHKSVRDAVKSLNWTKAAPVPAPKPPLAPAAAAARARQPAAPFEVRHPHQAALISALSGGTRKTAQPAAAVDGEDAAAPGCLPVLRGRHSLSSEPAGAQPGPSVPAQPQPPAAAESPAQPQPAAAEPPSAAEQPAAAEPAAQPQPEAPAAAPAADGPHSADSAVSAASAASSGGPAHGELDSSGSERPSGAQDSARPSASGGPQRESNFGSEAAAPPQPEKASTQPLTSAPADPGVAPAPAAPAVVAA</sequence>
<evidence type="ECO:0000313" key="3">
    <source>
        <dbReference type="Proteomes" id="UP000612055"/>
    </source>
</evidence>
<dbReference type="Proteomes" id="UP000612055">
    <property type="component" value="Unassembled WGS sequence"/>
</dbReference>